<dbReference type="GeneTree" id="ENSGT00940000175263"/>
<dbReference type="PANTHER" id="PTHR46894">
    <property type="entry name" value="TSC22 DOMAIN FAMILY PROTEIN 2"/>
    <property type="match status" value="1"/>
</dbReference>
<proteinExistence type="predicted"/>
<dbReference type="AlphaFoldDB" id="A0A8C5SPL8"/>
<evidence type="ECO:0000256" key="1">
    <source>
        <dbReference type="SAM" id="Coils"/>
    </source>
</evidence>
<dbReference type="SUPFAM" id="SSF58026">
    <property type="entry name" value="Delta-sleep-inducing peptide immunoreactive peptide"/>
    <property type="match status" value="1"/>
</dbReference>
<protein>
    <submittedName>
        <fullName evidence="3">Uncharacterized protein</fullName>
    </submittedName>
</protein>
<organism evidence="3 4">
    <name type="scientific">Laticauda laticaudata</name>
    <name type="common">Blue-ringed sea krait</name>
    <name type="synonym">Blue-lipped sea krait</name>
    <dbReference type="NCBI Taxonomy" id="8630"/>
    <lineage>
        <taxon>Eukaryota</taxon>
        <taxon>Metazoa</taxon>
        <taxon>Chordata</taxon>
        <taxon>Craniata</taxon>
        <taxon>Vertebrata</taxon>
        <taxon>Euteleostomi</taxon>
        <taxon>Lepidosauria</taxon>
        <taxon>Squamata</taxon>
        <taxon>Bifurcata</taxon>
        <taxon>Unidentata</taxon>
        <taxon>Episquamata</taxon>
        <taxon>Toxicofera</taxon>
        <taxon>Serpentes</taxon>
        <taxon>Colubroidea</taxon>
        <taxon>Elapidae</taxon>
        <taxon>Laticaudinae</taxon>
        <taxon>Laticauda</taxon>
    </lineage>
</organism>
<accession>A0A8C5SPL8</accession>
<keyword evidence="4" id="KW-1185">Reference proteome</keyword>
<dbReference type="Ensembl" id="ENSLLTT00000022470.1">
    <property type="protein sequence ID" value="ENSLLTP00000021668.1"/>
    <property type="gene ID" value="ENSLLTG00000016155.1"/>
</dbReference>
<name>A0A8C5SPL8_LATLA</name>
<dbReference type="InterPro" id="IPR000580">
    <property type="entry name" value="TSC22/Bun"/>
</dbReference>
<evidence type="ECO:0000313" key="3">
    <source>
        <dbReference type="Ensembl" id="ENSLLTP00000021668.1"/>
    </source>
</evidence>
<dbReference type="Pfam" id="PF01166">
    <property type="entry name" value="TSC22"/>
    <property type="match status" value="1"/>
</dbReference>
<dbReference type="Gene3D" id="1.20.5.490">
    <property type="entry name" value="Single helix bin"/>
    <property type="match status" value="1"/>
</dbReference>
<feature type="region of interest" description="Disordered" evidence="2">
    <location>
        <begin position="41"/>
        <end position="65"/>
    </location>
</feature>
<evidence type="ECO:0000256" key="2">
    <source>
        <dbReference type="SAM" id="MobiDB-lite"/>
    </source>
</evidence>
<reference evidence="3" key="1">
    <citation type="submission" date="2025-08" db="UniProtKB">
        <authorList>
            <consortium name="Ensembl"/>
        </authorList>
    </citation>
    <scope>IDENTIFICATION</scope>
</reference>
<evidence type="ECO:0000313" key="4">
    <source>
        <dbReference type="Proteomes" id="UP000694406"/>
    </source>
</evidence>
<sequence length="65" mass="7217">MPTCHLMFAVREEVEVLREQIKELSERNAALEQENSLLRSLAGAEQGGHFQAQRHESKPPSSGSA</sequence>
<feature type="coiled-coil region" evidence="1">
    <location>
        <begin position="7"/>
        <end position="41"/>
    </location>
</feature>
<dbReference type="InterPro" id="IPR053049">
    <property type="entry name" value="TSC22_domain_protein_2"/>
</dbReference>
<dbReference type="GO" id="GO:0006357">
    <property type="term" value="P:regulation of transcription by RNA polymerase II"/>
    <property type="evidence" value="ECO:0007669"/>
    <property type="project" value="InterPro"/>
</dbReference>
<keyword evidence="1" id="KW-0175">Coiled coil</keyword>
<reference evidence="3" key="2">
    <citation type="submission" date="2025-09" db="UniProtKB">
        <authorList>
            <consortium name="Ensembl"/>
        </authorList>
    </citation>
    <scope>IDENTIFICATION</scope>
</reference>
<dbReference type="PANTHER" id="PTHR46894:SF2">
    <property type="entry name" value="TSC22 DOMAIN FAMILY MEMBER 4"/>
    <property type="match status" value="1"/>
</dbReference>
<dbReference type="Proteomes" id="UP000694406">
    <property type="component" value="Unplaced"/>
</dbReference>